<dbReference type="GO" id="GO:0005829">
    <property type="term" value="C:cytosol"/>
    <property type="evidence" value="ECO:0007669"/>
    <property type="project" value="TreeGrafter"/>
</dbReference>
<dbReference type="SUPFAM" id="SSF46785">
    <property type="entry name" value="Winged helix' DNA-binding domain"/>
    <property type="match status" value="1"/>
</dbReference>
<dbReference type="InterPro" id="IPR000847">
    <property type="entry name" value="LysR_HTH_N"/>
</dbReference>
<dbReference type="GO" id="GO:0003677">
    <property type="term" value="F:DNA binding"/>
    <property type="evidence" value="ECO:0007669"/>
    <property type="project" value="UniProtKB-KW"/>
</dbReference>
<dbReference type="NCBIfam" id="NF007307">
    <property type="entry name" value="PRK09791.1"/>
    <property type="match status" value="1"/>
</dbReference>
<comment type="similarity">
    <text evidence="1">Belongs to the LysR transcriptional regulatory family.</text>
</comment>
<dbReference type="InterPro" id="IPR050950">
    <property type="entry name" value="HTH-type_LysR_regulators"/>
</dbReference>
<evidence type="ECO:0000256" key="1">
    <source>
        <dbReference type="ARBA" id="ARBA00009437"/>
    </source>
</evidence>
<reference evidence="7 9" key="1">
    <citation type="submission" date="2019-03" db="EMBL/GenBank/DDBJ databases">
        <authorList>
            <consortium name="Pathogen Informatics"/>
        </authorList>
    </citation>
    <scope>NUCLEOTIDE SEQUENCE [LARGE SCALE GENOMIC DNA]</scope>
    <source>
        <strain evidence="6 8">2880STDY5682802</strain>
        <strain evidence="7 9">NCTC12998</strain>
    </source>
</reference>
<dbReference type="Pfam" id="PF03466">
    <property type="entry name" value="LysR_substrate"/>
    <property type="match status" value="1"/>
</dbReference>
<gene>
    <name evidence="7" type="primary">abgR_1</name>
    <name evidence="6" type="synonym">abgR_5</name>
    <name evidence="7" type="ORF">NCTC12998_00510</name>
    <name evidence="6" type="ORF">SAMEA2273876_04369</name>
</gene>
<organism evidence="7 9">
    <name type="scientific">Raoultella planticola</name>
    <name type="common">Klebsiella planticola</name>
    <dbReference type="NCBI Taxonomy" id="575"/>
    <lineage>
        <taxon>Bacteria</taxon>
        <taxon>Pseudomonadati</taxon>
        <taxon>Pseudomonadota</taxon>
        <taxon>Gammaproteobacteria</taxon>
        <taxon>Enterobacterales</taxon>
        <taxon>Enterobacteriaceae</taxon>
        <taxon>Klebsiella/Raoultella group</taxon>
        <taxon>Raoultella</taxon>
    </lineage>
</organism>
<protein>
    <submittedName>
        <fullName evidence="6">DNA-binding transcriptional regulator</fullName>
    </submittedName>
    <submittedName>
        <fullName evidence="7">HTH-type transcriptional regulator AbgR</fullName>
    </submittedName>
</protein>
<dbReference type="InterPro" id="IPR047993">
    <property type="entry name" value="TdcA/AbgR_PBP2"/>
</dbReference>
<dbReference type="InterPro" id="IPR005119">
    <property type="entry name" value="LysR_subst-bd"/>
</dbReference>
<evidence type="ECO:0000256" key="3">
    <source>
        <dbReference type="ARBA" id="ARBA00023125"/>
    </source>
</evidence>
<dbReference type="PANTHER" id="PTHR30419">
    <property type="entry name" value="HTH-TYPE TRANSCRIPTIONAL REGULATOR YBHD"/>
    <property type="match status" value="1"/>
</dbReference>
<dbReference type="GO" id="GO:0003700">
    <property type="term" value="F:DNA-binding transcription factor activity"/>
    <property type="evidence" value="ECO:0007669"/>
    <property type="project" value="InterPro"/>
</dbReference>
<keyword evidence="2" id="KW-0805">Transcription regulation</keyword>
<dbReference type="SUPFAM" id="SSF53850">
    <property type="entry name" value="Periplasmic binding protein-like II"/>
    <property type="match status" value="1"/>
</dbReference>
<evidence type="ECO:0000313" key="9">
    <source>
        <dbReference type="Proteomes" id="UP000345637"/>
    </source>
</evidence>
<evidence type="ECO:0000256" key="4">
    <source>
        <dbReference type="ARBA" id="ARBA00023163"/>
    </source>
</evidence>
<dbReference type="Proteomes" id="UP000078124">
    <property type="component" value="Unassembled WGS sequence"/>
</dbReference>
<dbReference type="AlphaFoldDB" id="A0A2X2EFY8"/>
<evidence type="ECO:0000313" key="8">
    <source>
        <dbReference type="Proteomes" id="UP000078124"/>
    </source>
</evidence>
<dbReference type="EMBL" id="FLAC01000020">
    <property type="protein sequence ID" value="SAQ03959.1"/>
    <property type="molecule type" value="Genomic_DNA"/>
</dbReference>
<dbReference type="InterPro" id="IPR036388">
    <property type="entry name" value="WH-like_DNA-bd_sf"/>
</dbReference>
<accession>A0A2X2EFY8</accession>
<feature type="domain" description="HTH lysR-type" evidence="5">
    <location>
        <begin position="11"/>
        <end position="68"/>
    </location>
</feature>
<evidence type="ECO:0000259" key="5">
    <source>
        <dbReference type="PROSITE" id="PS50931"/>
    </source>
</evidence>
<dbReference type="EMBL" id="CAADJE010000008">
    <property type="protein sequence ID" value="VFS57349.1"/>
    <property type="molecule type" value="Genomic_DNA"/>
</dbReference>
<dbReference type="PROSITE" id="PS50931">
    <property type="entry name" value="HTH_LYSR"/>
    <property type="match status" value="1"/>
</dbReference>
<dbReference type="Gene3D" id="1.10.10.10">
    <property type="entry name" value="Winged helix-like DNA-binding domain superfamily/Winged helix DNA-binding domain"/>
    <property type="match status" value="1"/>
</dbReference>
<evidence type="ECO:0000313" key="6">
    <source>
        <dbReference type="EMBL" id="SAQ03959.1"/>
    </source>
</evidence>
<dbReference type="InterPro" id="IPR036390">
    <property type="entry name" value="WH_DNA-bd_sf"/>
</dbReference>
<dbReference type="Gene3D" id="3.40.190.290">
    <property type="match status" value="1"/>
</dbReference>
<proteinExistence type="inferred from homology"/>
<name>A0A2X2EFY8_RAOPL</name>
<dbReference type="CDD" id="cd08418">
    <property type="entry name" value="PBP2_TdcA"/>
    <property type="match status" value="1"/>
</dbReference>
<keyword evidence="4" id="KW-0804">Transcription</keyword>
<evidence type="ECO:0000313" key="7">
    <source>
        <dbReference type="EMBL" id="VFS57349.1"/>
    </source>
</evidence>
<dbReference type="Proteomes" id="UP000345637">
    <property type="component" value="Unassembled WGS sequence"/>
</dbReference>
<evidence type="ECO:0000256" key="2">
    <source>
        <dbReference type="ARBA" id="ARBA00023015"/>
    </source>
</evidence>
<dbReference type="Pfam" id="PF00126">
    <property type="entry name" value="HTH_1"/>
    <property type="match status" value="1"/>
</dbReference>
<dbReference type="PRINTS" id="PR00039">
    <property type="entry name" value="HTHLYSR"/>
</dbReference>
<dbReference type="PANTHER" id="PTHR30419:SF8">
    <property type="entry name" value="NITROGEN ASSIMILATION TRANSCRIPTIONAL ACTIVATOR-RELATED"/>
    <property type="match status" value="1"/>
</dbReference>
<keyword evidence="3 6" id="KW-0238">DNA-binding</keyword>
<dbReference type="FunFam" id="1.10.10.10:FF:000001">
    <property type="entry name" value="LysR family transcriptional regulator"/>
    <property type="match status" value="1"/>
</dbReference>
<sequence>MVITTAMSFQIKFHQIRAFVEVARQGSIRGASRTLALSQPALTKAIKELEEGLSAQLFVRRSQGVSLTENGESFYQHASLILEELRAAQEDLLQRQGALTGQINIGLGASVARSLMPSVIGRFHQQHPLVKVRIMEGQLLSMINELRQGELDFTINTYYPGPYDHEFSFEKLFEKPFAVFARVGHPATQATSIEQLLPYSWTMPTPRGSYFKQLQDLFSHRAQIPHVGIVCETFSSCISLVVQSDFLSILPVELGSDPMIADKLVMIKVSETLPKATYYLIQRRDSRQTPLTASLITQFRRQSRQQFPA</sequence>